<keyword evidence="3" id="KW-1185">Reference proteome</keyword>
<feature type="compositionally biased region" description="Polar residues" evidence="1">
    <location>
        <begin position="254"/>
        <end position="275"/>
    </location>
</feature>
<protein>
    <submittedName>
        <fullName evidence="2">Uncharacterized protein</fullName>
    </submittedName>
</protein>
<feature type="compositionally biased region" description="Low complexity" evidence="1">
    <location>
        <begin position="299"/>
        <end position="308"/>
    </location>
</feature>
<sequence>MKELTRLYAVLLFPPEKGTEEETVNVVPQSWVKKEGKICLWPKIKNPKKLIEECTSPVDVACEWQEFEYKAKCKENIEGYSKAKIVEKNVLDEKESNLSEISDVPKKRPRMPKNPFSPSAMQSTSSSPKSCVSLEEINDADVESEENTTPIRRRSFRQAQISPLPEDDSPVGSNQTLTPKYPTPPTKRVTPIRKSHCNASRSLFADGEGSAKNTKPPSNIRLVKTCKSHQNIAKEPSAQVSSNSDHKKSRQSHTSKTIAEESFTNPTPELSSSFFAHSDHEKSRQSHTSKTNAEECFMSPTSESSSGPSASLDFSNLFMPTSKSLTTFHTQWRKMNAQQKDLYHAETLFVLRRTLPLIVTKLGPGIPGTSAAIDSIKAHPNLTCFPINMRIGI</sequence>
<evidence type="ECO:0000313" key="3">
    <source>
        <dbReference type="Proteomes" id="UP001152759"/>
    </source>
</evidence>
<name>A0A9P0AD08_BEMTA</name>
<feature type="compositionally biased region" description="Acidic residues" evidence="1">
    <location>
        <begin position="136"/>
        <end position="146"/>
    </location>
</feature>
<evidence type="ECO:0000313" key="2">
    <source>
        <dbReference type="EMBL" id="CAH0389119.1"/>
    </source>
</evidence>
<organism evidence="2 3">
    <name type="scientific">Bemisia tabaci</name>
    <name type="common">Sweetpotato whitefly</name>
    <name type="synonym">Aleurodes tabaci</name>
    <dbReference type="NCBI Taxonomy" id="7038"/>
    <lineage>
        <taxon>Eukaryota</taxon>
        <taxon>Metazoa</taxon>
        <taxon>Ecdysozoa</taxon>
        <taxon>Arthropoda</taxon>
        <taxon>Hexapoda</taxon>
        <taxon>Insecta</taxon>
        <taxon>Pterygota</taxon>
        <taxon>Neoptera</taxon>
        <taxon>Paraneoptera</taxon>
        <taxon>Hemiptera</taxon>
        <taxon>Sternorrhyncha</taxon>
        <taxon>Aleyrodoidea</taxon>
        <taxon>Aleyrodidae</taxon>
        <taxon>Aleyrodinae</taxon>
        <taxon>Bemisia</taxon>
    </lineage>
</organism>
<feature type="region of interest" description="Disordered" evidence="1">
    <location>
        <begin position="94"/>
        <end position="194"/>
    </location>
</feature>
<proteinExistence type="predicted"/>
<feature type="region of interest" description="Disordered" evidence="1">
    <location>
        <begin position="233"/>
        <end position="308"/>
    </location>
</feature>
<evidence type="ECO:0000256" key="1">
    <source>
        <dbReference type="SAM" id="MobiDB-lite"/>
    </source>
</evidence>
<reference evidence="2" key="1">
    <citation type="submission" date="2021-12" db="EMBL/GenBank/DDBJ databases">
        <authorList>
            <person name="King R."/>
        </authorList>
    </citation>
    <scope>NUCLEOTIDE SEQUENCE</scope>
</reference>
<dbReference type="AlphaFoldDB" id="A0A9P0AD08"/>
<feature type="compositionally biased region" description="Low complexity" evidence="1">
    <location>
        <begin position="116"/>
        <end position="130"/>
    </location>
</feature>
<accession>A0A9P0AD08</accession>
<dbReference type="EMBL" id="OU963865">
    <property type="protein sequence ID" value="CAH0389119.1"/>
    <property type="molecule type" value="Genomic_DNA"/>
</dbReference>
<dbReference type="Proteomes" id="UP001152759">
    <property type="component" value="Chromosome 4"/>
</dbReference>
<gene>
    <name evidence="2" type="ORF">BEMITA_LOCUS7984</name>
</gene>